<dbReference type="EMBL" id="WOWK01000043">
    <property type="protein sequence ID" value="KAF0324495.1"/>
    <property type="molecule type" value="Genomic_DNA"/>
</dbReference>
<dbReference type="OrthoDB" id="4770059at2759"/>
<organism evidence="7 8">
    <name type="scientific">Colletotrichum asianum</name>
    <dbReference type="NCBI Taxonomy" id="702518"/>
    <lineage>
        <taxon>Eukaryota</taxon>
        <taxon>Fungi</taxon>
        <taxon>Dikarya</taxon>
        <taxon>Ascomycota</taxon>
        <taxon>Pezizomycotina</taxon>
        <taxon>Sordariomycetes</taxon>
        <taxon>Hypocreomycetidae</taxon>
        <taxon>Glomerellales</taxon>
        <taxon>Glomerellaceae</taxon>
        <taxon>Colletotrichum</taxon>
        <taxon>Colletotrichum gloeosporioides species complex</taxon>
    </lineage>
</organism>
<feature type="compositionally biased region" description="Polar residues" evidence="5">
    <location>
        <begin position="305"/>
        <end position="326"/>
    </location>
</feature>
<keyword evidence="3 6" id="KW-1133">Transmembrane helix</keyword>
<dbReference type="GO" id="GO:0071944">
    <property type="term" value="C:cell periphery"/>
    <property type="evidence" value="ECO:0007669"/>
    <property type="project" value="UniProtKB-ARBA"/>
</dbReference>
<gene>
    <name evidence="7" type="ORF">GQ607_008199</name>
</gene>
<keyword evidence="4 6" id="KW-0472">Membrane</keyword>
<keyword evidence="8" id="KW-1185">Reference proteome</keyword>
<feature type="transmembrane region" description="Helical" evidence="6">
    <location>
        <begin position="612"/>
        <end position="635"/>
    </location>
</feature>
<reference evidence="7 8" key="1">
    <citation type="submission" date="2019-12" db="EMBL/GenBank/DDBJ databases">
        <title>A genome sequence resource for the geographically widespread anthracnose pathogen Colletotrichum asianum.</title>
        <authorList>
            <person name="Meng Y."/>
        </authorList>
    </citation>
    <scope>NUCLEOTIDE SEQUENCE [LARGE SCALE GENOMIC DNA]</scope>
    <source>
        <strain evidence="7 8">ICMP 18580</strain>
    </source>
</reference>
<feature type="compositionally biased region" description="Polar residues" evidence="5">
    <location>
        <begin position="255"/>
        <end position="275"/>
    </location>
</feature>
<dbReference type="Proteomes" id="UP000434172">
    <property type="component" value="Unassembled WGS sequence"/>
</dbReference>
<protein>
    <submittedName>
        <fullName evidence="7">Uncharacterized protein</fullName>
    </submittedName>
</protein>
<dbReference type="InterPro" id="IPR051694">
    <property type="entry name" value="Immunoregulatory_rcpt-like"/>
</dbReference>
<evidence type="ECO:0000256" key="2">
    <source>
        <dbReference type="ARBA" id="ARBA00022692"/>
    </source>
</evidence>
<evidence type="ECO:0000256" key="1">
    <source>
        <dbReference type="ARBA" id="ARBA00004167"/>
    </source>
</evidence>
<feature type="transmembrane region" description="Helical" evidence="6">
    <location>
        <begin position="205"/>
        <end position="227"/>
    </location>
</feature>
<evidence type="ECO:0000256" key="5">
    <source>
        <dbReference type="SAM" id="MobiDB-lite"/>
    </source>
</evidence>
<dbReference type="AlphaFoldDB" id="A0A8H3WDR5"/>
<feature type="region of interest" description="Disordered" evidence="5">
    <location>
        <begin position="582"/>
        <end position="605"/>
    </location>
</feature>
<name>A0A8H3WDR5_9PEZI</name>
<comment type="caution">
    <text evidence="7">The sequence shown here is derived from an EMBL/GenBank/DDBJ whole genome shotgun (WGS) entry which is preliminary data.</text>
</comment>
<dbReference type="PANTHER" id="PTHR15549:SF30">
    <property type="entry name" value="MID2 DOMAIN-CONTAINING PROTEIN"/>
    <property type="match status" value="1"/>
</dbReference>
<evidence type="ECO:0000256" key="3">
    <source>
        <dbReference type="ARBA" id="ARBA00022989"/>
    </source>
</evidence>
<evidence type="ECO:0000256" key="4">
    <source>
        <dbReference type="ARBA" id="ARBA00023136"/>
    </source>
</evidence>
<dbReference type="PANTHER" id="PTHR15549">
    <property type="entry name" value="PAIRED IMMUNOGLOBULIN-LIKE TYPE 2 RECEPTOR"/>
    <property type="match status" value="1"/>
</dbReference>
<evidence type="ECO:0000313" key="7">
    <source>
        <dbReference type="EMBL" id="KAF0324495.1"/>
    </source>
</evidence>
<feature type="compositionally biased region" description="Low complexity" evidence="5">
    <location>
        <begin position="276"/>
        <end position="304"/>
    </location>
</feature>
<feature type="compositionally biased region" description="Polar residues" evidence="5">
    <location>
        <begin position="382"/>
        <end position="400"/>
    </location>
</feature>
<comment type="subcellular location">
    <subcellularLocation>
        <location evidence="1">Membrane</location>
        <topology evidence="1">Single-pass membrane protein</topology>
    </subcellularLocation>
</comment>
<dbReference type="GO" id="GO:0016020">
    <property type="term" value="C:membrane"/>
    <property type="evidence" value="ECO:0007669"/>
    <property type="project" value="UniProtKB-SubCell"/>
</dbReference>
<sequence length="743" mass="78434">MAATATSSSSSMATSTYNSVVVTSFPFNPLTTQFVAPTYCSGIYNGAVYMVDPQENCLPTSHSKDETAYYSPGYVCPEGYMTARVDNKGVHSITTVTCCPYRSDIILSAVDPATLSGQWIGLFCTWIAPEGTRIDIVHTADTSTWIEQEYVTSPGGVNAFGVRMVYQSTDIASATATATVSATSTGNVTAPQETSSPGLSTGTSIAIAAVVPVVVLGLIAGALFWWWRKRQASKYKHVNGSGTPQGANGMPPANPMQQQVHEAPSVQQYQDPNAYQQHQHPPMQTMPSTQSFPSTYPSSTAAPSNQSPTVPYSQQYGHNGTYTSYTGYKPPGATEENPAPGQTLTSELPAPVPRELPEDRPSHTPSGQHIDHQKMMGIPNSKVPSNRANRPQSDSRASLEQNHHTMAAATSTSKTRYVASTFPENPLPTKNFDPPASCSGVYWTNSVFAIDNDPACLPNKFNGASTAFYSPGTACPTGYTAQPQCSRNNGVRSITTVTCCPHRGDITMSCVENDLTLADRWETQFCTWMAGPATVVEYTLVSDGSTSSAAATMSDRDGINAYGIRMVYQASDLVSNTASATATGTESGAGATSTGDGSGSDSSASDGLSTGGIVAVAVVVPVVVIAILAGLFLCWRRRKHKYAGVQQTQPGPDGQTPPQQTAYAYQNSNYQGSSYAPSEMAGGSVAGYYQNDKVLQPGQGVAGQQFKGYPHQTPAAPAELPVGEAPAELDASGGNGRYIQMGM</sequence>
<evidence type="ECO:0000313" key="8">
    <source>
        <dbReference type="Proteomes" id="UP000434172"/>
    </source>
</evidence>
<accession>A0A8H3WDR5</accession>
<feature type="region of interest" description="Disordered" evidence="5">
    <location>
        <begin position="236"/>
        <end position="416"/>
    </location>
</feature>
<proteinExistence type="predicted"/>
<evidence type="ECO:0000256" key="6">
    <source>
        <dbReference type="SAM" id="Phobius"/>
    </source>
</evidence>
<keyword evidence="2 6" id="KW-0812">Transmembrane</keyword>